<evidence type="ECO:0000313" key="1">
    <source>
        <dbReference type="EMBL" id="QDT55579.1"/>
    </source>
</evidence>
<dbReference type="SUPFAM" id="SSF47413">
    <property type="entry name" value="lambda repressor-like DNA-binding domains"/>
    <property type="match status" value="1"/>
</dbReference>
<dbReference type="GO" id="GO:0003677">
    <property type="term" value="F:DNA binding"/>
    <property type="evidence" value="ECO:0007669"/>
    <property type="project" value="InterPro"/>
</dbReference>
<keyword evidence="2" id="KW-1185">Reference proteome</keyword>
<accession>A0A517SHI0</accession>
<protein>
    <recommendedName>
        <fullName evidence="3">HTH cro/C1-type domain-containing protein</fullName>
    </recommendedName>
</protein>
<dbReference type="KEGG" id="ccos:Pan44_36240"/>
<gene>
    <name evidence="1" type="ORF">Pan44_36240</name>
</gene>
<evidence type="ECO:0000313" key="2">
    <source>
        <dbReference type="Proteomes" id="UP000315700"/>
    </source>
</evidence>
<organism evidence="1 2">
    <name type="scientific">Caulifigura coniformis</name>
    <dbReference type="NCBI Taxonomy" id="2527983"/>
    <lineage>
        <taxon>Bacteria</taxon>
        <taxon>Pseudomonadati</taxon>
        <taxon>Planctomycetota</taxon>
        <taxon>Planctomycetia</taxon>
        <taxon>Planctomycetales</taxon>
        <taxon>Planctomycetaceae</taxon>
        <taxon>Caulifigura</taxon>
    </lineage>
</organism>
<dbReference type="InterPro" id="IPR010982">
    <property type="entry name" value="Lambda_DNA-bd_dom_sf"/>
</dbReference>
<dbReference type="Gene3D" id="1.10.260.40">
    <property type="entry name" value="lambda repressor-like DNA-binding domains"/>
    <property type="match status" value="1"/>
</dbReference>
<dbReference type="OrthoDB" id="2365258at2"/>
<name>A0A517SHI0_9PLAN</name>
<reference evidence="1 2" key="1">
    <citation type="submission" date="2019-02" db="EMBL/GenBank/DDBJ databases">
        <title>Deep-cultivation of Planctomycetes and their phenomic and genomic characterization uncovers novel biology.</title>
        <authorList>
            <person name="Wiegand S."/>
            <person name="Jogler M."/>
            <person name="Boedeker C."/>
            <person name="Pinto D."/>
            <person name="Vollmers J."/>
            <person name="Rivas-Marin E."/>
            <person name="Kohn T."/>
            <person name="Peeters S.H."/>
            <person name="Heuer A."/>
            <person name="Rast P."/>
            <person name="Oberbeckmann S."/>
            <person name="Bunk B."/>
            <person name="Jeske O."/>
            <person name="Meyerdierks A."/>
            <person name="Storesund J.E."/>
            <person name="Kallscheuer N."/>
            <person name="Luecker S."/>
            <person name="Lage O.M."/>
            <person name="Pohl T."/>
            <person name="Merkel B.J."/>
            <person name="Hornburger P."/>
            <person name="Mueller R.-W."/>
            <person name="Bruemmer F."/>
            <person name="Labrenz M."/>
            <person name="Spormann A.M."/>
            <person name="Op den Camp H."/>
            <person name="Overmann J."/>
            <person name="Amann R."/>
            <person name="Jetten M.S.M."/>
            <person name="Mascher T."/>
            <person name="Medema M.H."/>
            <person name="Devos D.P."/>
            <person name="Kaster A.-K."/>
            <person name="Ovreas L."/>
            <person name="Rohde M."/>
            <person name="Galperin M.Y."/>
            <person name="Jogler C."/>
        </authorList>
    </citation>
    <scope>NUCLEOTIDE SEQUENCE [LARGE SCALE GENOMIC DNA]</scope>
    <source>
        <strain evidence="1 2">Pan44</strain>
    </source>
</reference>
<dbReference type="InParanoid" id="A0A517SHI0"/>
<sequence>MGKTTTRKRVVKRDMPTPRLVAKVRELTGLSVAQVGQLVGVDRQTVWKWQHGAPARARHLVDLRLIISKPAEARELAVRAERGLLHLGSVAKLMKALQGTR</sequence>
<evidence type="ECO:0008006" key="3">
    <source>
        <dbReference type="Google" id="ProtNLM"/>
    </source>
</evidence>
<dbReference type="Pfam" id="PF13384">
    <property type="entry name" value="HTH_23"/>
    <property type="match status" value="1"/>
</dbReference>
<dbReference type="Proteomes" id="UP000315700">
    <property type="component" value="Chromosome"/>
</dbReference>
<dbReference type="AlphaFoldDB" id="A0A517SHI0"/>
<dbReference type="RefSeq" id="WP_145031493.1">
    <property type="nucleotide sequence ID" value="NZ_CP036271.1"/>
</dbReference>
<dbReference type="EMBL" id="CP036271">
    <property type="protein sequence ID" value="QDT55579.1"/>
    <property type="molecule type" value="Genomic_DNA"/>
</dbReference>
<proteinExistence type="predicted"/>